<gene>
    <name evidence="2" type="ORF">RRG08_036777</name>
</gene>
<accession>A0AAE1ADH8</accession>
<dbReference type="EMBL" id="JAWDGP010002150">
    <property type="protein sequence ID" value="KAK3785241.1"/>
    <property type="molecule type" value="Genomic_DNA"/>
</dbReference>
<sequence>MISLDSTRGGEEEKHMLMARIGRPEKAAASDMARIGRPEKAATSDMARIGRPEKAATSDIASRRKQSNEQNVSIT</sequence>
<keyword evidence="3" id="KW-1185">Reference proteome</keyword>
<evidence type="ECO:0000313" key="3">
    <source>
        <dbReference type="Proteomes" id="UP001283361"/>
    </source>
</evidence>
<protein>
    <submittedName>
        <fullName evidence="2">Uncharacterized protein</fullName>
    </submittedName>
</protein>
<comment type="caution">
    <text evidence="2">The sequence shown here is derived from an EMBL/GenBank/DDBJ whole genome shotgun (WGS) entry which is preliminary data.</text>
</comment>
<organism evidence="2 3">
    <name type="scientific">Elysia crispata</name>
    <name type="common">lettuce slug</name>
    <dbReference type="NCBI Taxonomy" id="231223"/>
    <lineage>
        <taxon>Eukaryota</taxon>
        <taxon>Metazoa</taxon>
        <taxon>Spiralia</taxon>
        <taxon>Lophotrochozoa</taxon>
        <taxon>Mollusca</taxon>
        <taxon>Gastropoda</taxon>
        <taxon>Heterobranchia</taxon>
        <taxon>Euthyneura</taxon>
        <taxon>Panpulmonata</taxon>
        <taxon>Sacoglossa</taxon>
        <taxon>Placobranchoidea</taxon>
        <taxon>Plakobranchidae</taxon>
        <taxon>Elysia</taxon>
    </lineage>
</organism>
<reference evidence="2" key="1">
    <citation type="journal article" date="2023" name="G3 (Bethesda)">
        <title>A reference genome for the long-term kleptoplast-retaining sea slug Elysia crispata morphotype clarki.</title>
        <authorList>
            <person name="Eastman K.E."/>
            <person name="Pendleton A.L."/>
            <person name="Shaikh M.A."/>
            <person name="Suttiyut T."/>
            <person name="Ogas R."/>
            <person name="Tomko P."/>
            <person name="Gavelis G."/>
            <person name="Widhalm J.R."/>
            <person name="Wisecaver J.H."/>
        </authorList>
    </citation>
    <scope>NUCLEOTIDE SEQUENCE</scope>
    <source>
        <strain evidence="2">ECLA1</strain>
    </source>
</reference>
<feature type="compositionally biased region" description="Basic and acidic residues" evidence="1">
    <location>
        <begin position="22"/>
        <end position="56"/>
    </location>
</feature>
<proteinExistence type="predicted"/>
<evidence type="ECO:0000256" key="1">
    <source>
        <dbReference type="SAM" id="MobiDB-lite"/>
    </source>
</evidence>
<dbReference type="Proteomes" id="UP001283361">
    <property type="component" value="Unassembled WGS sequence"/>
</dbReference>
<evidence type="ECO:0000313" key="2">
    <source>
        <dbReference type="EMBL" id="KAK3785241.1"/>
    </source>
</evidence>
<name>A0AAE1ADH8_9GAST</name>
<feature type="region of interest" description="Disordered" evidence="1">
    <location>
        <begin position="22"/>
        <end position="75"/>
    </location>
</feature>
<dbReference type="AlphaFoldDB" id="A0AAE1ADH8"/>